<dbReference type="Proteomes" id="UP000075809">
    <property type="component" value="Unassembled WGS sequence"/>
</dbReference>
<proteinExistence type="predicted"/>
<organism evidence="2 3">
    <name type="scientific">Mycetomoellerius zeteki</name>
    <dbReference type="NCBI Taxonomy" id="64791"/>
    <lineage>
        <taxon>Eukaryota</taxon>
        <taxon>Metazoa</taxon>
        <taxon>Ecdysozoa</taxon>
        <taxon>Arthropoda</taxon>
        <taxon>Hexapoda</taxon>
        <taxon>Insecta</taxon>
        <taxon>Pterygota</taxon>
        <taxon>Neoptera</taxon>
        <taxon>Endopterygota</taxon>
        <taxon>Hymenoptera</taxon>
        <taxon>Apocrita</taxon>
        <taxon>Aculeata</taxon>
        <taxon>Formicoidea</taxon>
        <taxon>Formicidae</taxon>
        <taxon>Myrmicinae</taxon>
        <taxon>Mycetomoellerius</taxon>
    </lineage>
</organism>
<feature type="compositionally biased region" description="Basic and acidic residues" evidence="1">
    <location>
        <begin position="102"/>
        <end position="113"/>
    </location>
</feature>
<keyword evidence="3" id="KW-1185">Reference proteome</keyword>
<evidence type="ECO:0000313" key="3">
    <source>
        <dbReference type="Proteomes" id="UP000075809"/>
    </source>
</evidence>
<dbReference type="EMBL" id="KQ982197">
    <property type="protein sequence ID" value="KYQ59023.1"/>
    <property type="molecule type" value="Genomic_DNA"/>
</dbReference>
<gene>
    <name evidence="2" type="ORF">ALC60_01959</name>
</gene>
<name>A0A151XF65_9HYME</name>
<evidence type="ECO:0000256" key="1">
    <source>
        <dbReference type="SAM" id="MobiDB-lite"/>
    </source>
</evidence>
<evidence type="ECO:0000313" key="2">
    <source>
        <dbReference type="EMBL" id="KYQ59023.1"/>
    </source>
</evidence>
<dbReference type="AlphaFoldDB" id="A0A151XF65"/>
<sequence>MIRVWENLVGDTSLAPRYMRRHLKSLASIHVQFASIHVQRDLDHFVRKLQNMIYPLQNPDLMYDAGSPSSIRNDNLRKVFYTGVTARISIREFPYRSTPESARGREGCARKCTADGGAESNSSSSSSGNDKGNDETTLTEAEAVTPVDWDDYNGEGGGLCRKAEVHISGRMLPRWDVEMARVAYPSYSPLGFPLAMNDVQDGHENSKDCKGETEGCQRHVLDELCSDWSSVGLDEPTNQAVNGNEAKPKRMMVL</sequence>
<feature type="region of interest" description="Disordered" evidence="1">
    <location>
        <begin position="98"/>
        <end position="142"/>
    </location>
</feature>
<accession>A0A151XF65</accession>
<reference evidence="2 3" key="1">
    <citation type="submission" date="2015-09" db="EMBL/GenBank/DDBJ databases">
        <title>Trachymyrmex zeteki WGS genome.</title>
        <authorList>
            <person name="Nygaard S."/>
            <person name="Hu H."/>
            <person name="Boomsma J."/>
            <person name="Zhang G."/>
        </authorList>
    </citation>
    <scope>NUCLEOTIDE SEQUENCE [LARGE SCALE GENOMIC DNA]</scope>
    <source>
        <strain evidence="2">Tzet28-1</strain>
        <tissue evidence="2">Whole body</tissue>
    </source>
</reference>
<protein>
    <submittedName>
        <fullName evidence="2">Uncharacterized protein</fullName>
    </submittedName>
</protein>